<dbReference type="EMBL" id="APMQ01000037">
    <property type="protein sequence ID" value="ENZ74759.1"/>
    <property type="molecule type" value="Genomic_DNA"/>
</dbReference>
<dbReference type="GO" id="GO:0006260">
    <property type="term" value="P:DNA replication"/>
    <property type="evidence" value="ECO:0007669"/>
    <property type="project" value="InterPro"/>
</dbReference>
<evidence type="ECO:0000313" key="4">
    <source>
        <dbReference type="Proteomes" id="UP000013280"/>
    </source>
</evidence>
<evidence type="ECO:0000256" key="1">
    <source>
        <dbReference type="ARBA" id="ARBA00023125"/>
    </source>
</evidence>
<dbReference type="InterPro" id="IPR012340">
    <property type="entry name" value="NA-bd_OB-fold"/>
</dbReference>
<comment type="caution">
    <text evidence="3">The sequence shown here is derived from an EMBL/GenBank/DDBJ whole genome shotgun (WGS) entry which is preliminary data.</text>
</comment>
<dbReference type="AlphaFoldDB" id="R0DXQ7"/>
<accession>R0DXQ7</accession>
<dbReference type="GO" id="GO:0003697">
    <property type="term" value="F:single-stranded DNA binding"/>
    <property type="evidence" value="ECO:0007669"/>
    <property type="project" value="InterPro"/>
</dbReference>
<dbReference type="CDD" id="cd04496">
    <property type="entry name" value="SSB_OBF"/>
    <property type="match status" value="1"/>
</dbReference>
<dbReference type="PROSITE" id="PS50935">
    <property type="entry name" value="SSB"/>
    <property type="match status" value="1"/>
</dbReference>
<protein>
    <recommendedName>
        <fullName evidence="2">Single-stranded DNA-binding protein</fullName>
    </recommendedName>
</protein>
<dbReference type="InterPro" id="IPR011344">
    <property type="entry name" value="ssDNA-bd"/>
</dbReference>
<evidence type="ECO:0000256" key="2">
    <source>
        <dbReference type="PIRNR" id="PIRNR002070"/>
    </source>
</evidence>
<dbReference type="SUPFAM" id="SSF50249">
    <property type="entry name" value="Nucleic acid-binding proteins"/>
    <property type="match status" value="1"/>
</dbReference>
<dbReference type="Proteomes" id="UP000013280">
    <property type="component" value="Unassembled WGS sequence"/>
</dbReference>
<sequence length="118" mass="13240">MNDCYFEGRLVKEPKLLDAPGKKPVCYFTLKRDEYAGQDSDGTRTREVAIPFTSFTGQAKAIAAHARVGDQLFVHYRVENNVREKNGVTEYGFSFIVEKFDFGAPGQLKRAELAQSQG</sequence>
<organism evidence="3 4">
    <name type="scientific">Ralstonia pickettii OR214</name>
    <dbReference type="NCBI Taxonomy" id="1264675"/>
    <lineage>
        <taxon>Bacteria</taxon>
        <taxon>Pseudomonadati</taxon>
        <taxon>Pseudomonadota</taxon>
        <taxon>Betaproteobacteria</taxon>
        <taxon>Burkholderiales</taxon>
        <taxon>Burkholderiaceae</taxon>
        <taxon>Ralstonia</taxon>
    </lineage>
</organism>
<dbReference type="PATRIC" id="fig|1264675.3.peg.5203"/>
<dbReference type="Pfam" id="PF00436">
    <property type="entry name" value="SSB"/>
    <property type="match status" value="1"/>
</dbReference>
<dbReference type="RefSeq" id="WP_004637264.1">
    <property type="nucleotide sequence ID" value="NZ_APMQ01000037.1"/>
</dbReference>
<dbReference type="PIRSF" id="PIRSF002070">
    <property type="entry name" value="SSB"/>
    <property type="match status" value="1"/>
</dbReference>
<name>R0DXQ7_RALPI</name>
<proteinExistence type="predicted"/>
<keyword evidence="1 2" id="KW-0238">DNA-binding</keyword>
<dbReference type="Gene3D" id="2.40.50.140">
    <property type="entry name" value="Nucleic acid-binding proteins"/>
    <property type="match status" value="1"/>
</dbReference>
<reference evidence="3 4" key="1">
    <citation type="journal article" date="2013" name="Genome Announc.">
        <title>Draft Genome Sequence for Ralstonia sp. Strain OR214, a Bacterium with Potential for Bioremediation.</title>
        <authorList>
            <person name="Utturkar S.M."/>
            <person name="Bollmann A."/>
            <person name="Brzoska R.M."/>
            <person name="Klingeman D.M."/>
            <person name="Epstein S.E."/>
            <person name="Palumbo A.V."/>
            <person name="Brown S.D."/>
        </authorList>
    </citation>
    <scope>NUCLEOTIDE SEQUENCE [LARGE SCALE GENOMIC DNA]</scope>
    <source>
        <strain evidence="3 4">OR214</strain>
    </source>
</reference>
<gene>
    <name evidence="3" type="ORF">OR214_05280</name>
</gene>
<evidence type="ECO:0000313" key="3">
    <source>
        <dbReference type="EMBL" id="ENZ74759.1"/>
    </source>
</evidence>
<dbReference type="InterPro" id="IPR000424">
    <property type="entry name" value="Primosome_PriB/ssb"/>
</dbReference>